<feature type="domain" description="FAD dependent oxidoreductase" evidence="5">
    <location>
        <begin position="14"/>
        <end position="367"/>
    </location>
</feature>
<evidence type="ECO:0000259" key="5">
    <source>
        <dbReference type="Pfam" id="PF01266"/>
    </source>
</evidence>
<proteinExistence type="predicted"/>
<dbReference type="EMBL" id="JBITLV010000001">
    <property type="protein sequence ID" value="MFI7586427.1"/>
    <property type="molecule type" value="Genomic_DNA"/>
</dbReference>
<name>A0ABW8ALA7_9ACTN</name>
<dbReference type="PANTHER" id="PTHR10961">
    <property type="entry name" value="PEROXISOMAL SARCOSINE OXIDASE"/>
    <property type="match status" value="1"/>
</dbReference>
<dbReference type="InterPro" id="IPR036188">
    <property type="entry name" value="FAD/NAD-bd_sf"/>
</dbReference>
<dbReference type="PANTHER" id="PTHR10961:SF46">
    <property type="entry name" value="PEROXISOMAL SARCOSINE OXIDASE"/>
    <property type="match status" value="1"/>
</dbReference>
<keyword evidence="7" id="KW-1185">Reference proteome</keyword>
<dbReference type="Pfam" id="PF01266">
    <property type="entry name" value="DAO"/>
    <property type="match status" value="1"/>
</dbReference>
<keyword evidence="3" id="KW-0274">FAD</keyword>
<evidence type="ECO:0000313" key="7">
    <source>
        <dbReference type="Proteomes" id="UP001612915"/>
    </source>
</evidence>
<keyword evidence="2" id="KW-0285">Flavoprotein</keyword>
<organism evidence="6 7">
    <name type="scientific">Spongisporangium articulatum</name>
    <dbReference type="NCBI Taxonomy" id="3362603"/>
    <lineage>
        <taxon>Bacteria</taxon>
        <taxon>Bacillati</taxon>
        <taxon>Actinomycetota</taxon>
        <taxon>Actinomycetes</taxon>
        <taxon>Kineosporiales</taxon>
        <taxon>Kineosporiaceae</taxon>
        <taxon>Spongisporangium</taxon>
    </lineage>
</organism>
<dbReference type="Proteomes" id="UP001612915">
    <property type="component" value="Unassembled WGS sequence"/>
</dbReference>
<evidence type="ECO:0000256" key="1">
    <source>
        <dbReference type="ARBA" id="ARBA00001974"/>
    </source>
</evidence>
<protein>
    <submittedName>
        <fullName evidence="6">FAD-dependent oxidoreductase</fullName>
    </submittedName>
</protein>
<comment type="caution">
    <text evidence="6">The sequence shown here is derived from an EMBL/GenBank/DDBJ whole genome shotgun (WGS) entry which is preliminary data.</text>
</comment>
<dbReference type="RefSeq" id="WP_398276049.1">
    <property type="nucleotide sequence ID" value="NZ_JBITLV010000001.1"/>
</dbReference>
<keyword evidence="4" id="KW-0560">Oxidoreductase</keyword>
<evidence type="ECO:0000256" key="4">
    <source>
        <dbReference type="ARBA" id="ARBA00023002"/>
    </source>
</evidence>
<evidence type="ECO:0000256" key="3">
    <source>
        <dbReference type="ARBA" id="ARBA00022827"/>
    </source>
</evidence>
<comment type="cofactor">
    <cofactor evidence="1">
        <name>FAD</name>
        <dbReference type="ChEBI" id="CHEBI:57692"/>
    </cofactor>
</comment>
<dbReference type="SUPFAM" id="SSF51905">
    <property type="entry name" value="FAD/NAD(P)-binding domain"/>
    <property type="match status" value="1"/>
</dbReference>
<dbReference type="Gene3D" id="3.30.9.10">
    <property type="entry name" value="D-Amino Acid Oxidase, subunit A, domain 2"/>
    <property type="match status" value="1"/>
</dbReference>
<reference evidence="6 7" key="1">
    <citation type="submission" date="2024-10" db="EMBL/GenBank/DDBJ databases">
        <title>The Natural Products Discovery Center: Release of the First 8490 Sequenced Strains for Exploring Actinobacteria Biosynthetic Diversity.</title>
        <authorList>
            <person name="Kalkreuter E."/>
            <person name="Kautsar S.A."/>
            <person name="Yang D."/>
            <person name="Bader C.D."/>
            <person name="Teijaro C.N."/>
            <person name="Fluegel L."/>
            <person name="Davis C.M."/>
            <person name="Simpson J.R."/>
            <person name="Lauterbach L."/>
            <person name="Steele A.D."/>
            <person name="Gui C."/>
            <person name="Meng S."/>
            <person name="Li G."/>
            <person name="Viehrig K."/>
            <person name="Ye F."/>
            <person name="Su P."/>
            <person name="Kiefer A.F."/>
            <person name="Nichols A."/>
            <person name="Cepeda A.J."/>
            <person name="Yan W."/>
            <person name="Fan B."/>
            <person name="Jiang Y."/>
            <person name="Adhikari A."/>
            <person name="Zheng C.-J."/>
            <person name="Schuster L."/>
            <person name="Cowan T.M."/>
            <person name="Smanski M.J."/>
            <person name="Chevrette M.G."/>
            <person name="De Carvalho L.P.S."/>
            <person name="Shen B."/>
        </authorList>
    </citation>
    <scope>NUCLEOTIDE SEQUENCE [LARGE SCALE GENOMIC DNA]</scope>
    <source>
        <strain evidence="6 7">NPDC049639</strain>
    </source>
</reference>
<dbReference type="Gene3D" id="3.50.50.60">
    <property type="entry name" value="FAD/NAD(P)-binding domain"/>
    <property type="match status" value="1"/>
</dbReference>
<sequence>MSTDSPDPTDGVLDLLVIGGGVMGLFTAYHAARAGDRVAVLERGRVGDPATASFGKTRSYRRDYLDATYVRFADEAVRLWGEFEAAEAVSVLVRCGCLNIASSAVTPEVEETYGRVTAGLMNALGMPVSTLSGAEVTARYPYLRADVADLDPVGGLVNLPLVTATLRGALGEAVVEGVTVTAVEPDGDLVRVVTDGGEAVARSVVVTAGHGTNDVLALLPDNVLQVPLTRDRPSEAKYFTPPAPERHLFTADAMPVIAYLDTGIYLHPIVPGLVEDVKIGYYNPPDIPRDRTGVTSIADFVAQVMPGLAAAAVRDVDDVDGCDYDLVADDDFVLGAVPGFANVFVGVGWRGTGYKFAPWVGRVLFELARREGTVYDIGRFDPARFADLALETVALEGHPS</sequence>
<accession>A0ABW8ALA7</accession>
<evidence type="ECO:0000256" key="2">
    <source>
        <dbReference type="ARBA" id="ARBA00022630"/>
    </source>
</evidence>
<evidence type="ECO:0000313" key="6">
    <source>
        <dbReference type="EMBL" id="MFI7586427.1"/>
    </source>
</evidence>
<dbReference type="InterPro" id="IPR045170">
    <property type="entry name" value="MTOX"/>
</dbReference>
<gene>
    <name evidence="6" type="ORF">ACIB24_05075</name>
</gene>
<dbReference type="InterPro" id="IPR006076">
    <property type="entry name" value="FAD-dep_OxRdtase"/>
</dbReference>